<comment type="caution">
    <text evidence="2">The sequence shown here is derived from an EMBL/GenBank/DDBJ whole genome shotgun (WGS) entry which is preliminary data.</text>
</comment>
<feature type="region of interest" description="Disordered" evidence="1">
    <location>
        <begin position="116"/>
        <end position="144"/>
    </location>
</feature>
<keyword evidence="3" id="KW-1185">Reference proteome</keyword>
<gene>
    <name evidence="2" type="ORF">GE061_012436</name>
</gene>
<sequence length="144" mass="16299">MIGALQRRYSGEGQEHLYMSLLRNRRQRPKEDLASFASEVELLARRALPGALQVTVDALALPQFFHGIAHDRLREQVLACPATTVQEALGYAQRLEANLLCAARARIPLRQVGYEDCPSEGEEEDLIRRTKTGQEEEDIRKRGK</sequence>
<organism evidence="2 3">
    <name type="scientific">Apolygus lucorum</name>
    <name type="common">Small green plant bug</name>
    <name type="synonym">Lygocoris lucorum</name>
    <dbReference type="NCBI Taxonomy" id="248454"/>
    <lineage>
        <taxon>Eukaryota</taxon>
        <taxon>Metazoa</taxon>
        <taxon>Ecdysozoa</taxon>
        <taxon>Arthropoda</taxon>
        <taxon>Hexapoda</taxon>
        <taxon>Insecta</taxon>
        <taxon>Pterygota</taxon>
        <taxon>Neoptera</taxon>
        <taxon>Paraneoptera</taxon>
        <taxon>Hemiptera</taxon>
        <taxon>Heteroptera</taxon>
        <taxon>Panheteroptera</taxon>
        <taxon>Cimicomorpha</taxon>
        <taxon>Miridae</taxon>
        <taxon>Mirini</taxon>
        <taxon>Apolygus</taxon>
    </lineage>
</organism>
<proteinExistence type="predicted"/>
<dbReference type="Proteomes" id="UP000466442">
    <property type="component" value="Unassembled WGS sequence"/>
</dbReference>
<name>A0A8S9XTN4_APOLU</name>
<protein>
    <recommendedName>
        <fullName evidence="4">Retrotransposon gag domain-containing protein</fullName>
    </recommendedName>
</protein>
<evidence type="ECO:0000256" key="1">
    <source>
        <dbReference type="SAM" id="MobiDB-lite"/>
    </source>
</evidence>
<reference evidence="2" key="1">
    <citation type="journal article" date="2021" name="Mol. Ecol. Resour.">
        <title>Apolygus lucorum genome provides insights into omnivorousness and mesophyll feeding.</title>
        <authorList>
            <person name="Liu Y."/>
            <person name="Liu H."/>
            <person name="Wang H."/>
            <person name="Huang T."/>
            <person name="Liu B."/>
            <person name="Yang B."/>
            <person name="Yin L."/>
            <person name="Li B."/>
            <person name="Zhang Y."/>
            <person name="Zhang S."/>
            <person name="Jiang F."/>
            <person name="Zhang X."/>
            <person name="Ren Y."/>
            <person name="Wang B."/>
            <person name="Wang S."/>
            <person name="Lu Y."/>
            <person name="Wu K."/>
            <person name="Fan W."/>
            <person name="Wang G."/>
        </authorList>
    </citation>
    <scope>NUCLEOTIDE SEQUENCE</scope>
    <source>
        <strain evidence="2">12Hb</strain>
    </source>
</reference>
<feature type="compositionally biased region" description="Basic and acidic residues" evidence="1">
    <location>
        <begin position="126"/>
        <end position="144"/>
    </location>
</feature>
<evidence type="ECO:0008006" key="4">
    <source>
        <dbReference type="Google" id="ProtNLM"/>
    </source>
</evidence>
<evidence type="ECO:0000313" key="3">
    <source>
        <dbReference type="Proteomes" id="UP000466442"/>
    </source>
</evidence>
<accession>A0A8S9XTN4</accession>
<dbReference type="AlphaFoldDB" id="A0A8S9XTN4"/>
<dbReference type="OrthoDB" id="6713831at2759"/>
<feature type="non-terminal residue" evidence="2">
    <location>
        <position position="144"/>
    </location>
</feature>
<dbReference type="EMBL" id="WIXP02000004">
    <property type="protein sequence ID" value="KAF6211919.1"/>
    <property type="molecule type" value="Genomic_DNA"/>
</dbReference>
<evidence type="ECO:0000313" key="2">
    <source>
        <dbReference type="EMBL" id="KAF6211919.1"/>
    </source>
</evidence>